<keyword evidence="3" id="KW-1185">Reference proteome</keyword>
<feature type="coiled-coil region" evidence="1">
    <location>
        <begin position="381"/>
        <end position="420"/>
    </location>
</feature>
<dbReference type="Pfam" id="PF04312">
    <property type="entry name" value="DUF460"/>
    <property type="match status" value="1"/>
</dbReference>
<dbReference type="PANTHER" id="PTHR40707">
    <property type="entry name" value="POSSIBLE NUCLEASE OF RNASE H FOLD, RUVC/YQGF FAMILY"/>
    <property type="match status" value="1"/>
</dbReference>
<evidence type="ECO:0000313" key="2">
    <source>
        <dbReference type="EMBL" id="PAV06090.1"/>
    </source>
</evidence>
<feature type="coiled-coil region" evidence="1">
    <location>
        <begin position="157"/>
        <end position="227"/>
    </location>
</feature>
<keyword evidence="1" id="KW-0175">Coiled coil</keyword>
<dbReference type="InterPro" id="IPR007408">
    <property type="entry name" value="DUF460"/>
</dbReference>
<feature type="coiled-coil region" evidence="1">
    <location>
        <begin position="252"/>
        <end position="279"/>
    </location>
</feature>
<dbReference type="EMBL" id="LMVM01000001">
    <property type="protein sequence ID" value="PAV06090.1"/>
    <property type="molecule type" value="Genomic_DNA"/>
</dbReference>
<dbReference type="Proteomes" id="UP000217784">
    <property type="component" value="Unassembled WGS sequence"/>
</dbReference>
<proteinExistence type="predicted"/>
<name>A0A2A2H9Y2_METBR</name>
<evidence type="ECO:0000313" key="3">
    <source>
        <dbReference type="Proteomes" id="UP000217784"/>
    </source>
</evidence>
<comment type="caution">
    <text evidence="2">The sequence shown here is derived from an EMBL/GenBank/DDBJ whole genome shotgun (WGS) entry which is preliminary data.</text>
</comment>
<evidence type="ECO:0000256" key="1">
    <source>
        <dbReference type="SAM" id="Coils"/>
    </source>
</evidence>
<protein>
    <recommendedName>
        <fullName evidence="4">DUF460 domain-containing protein</fullName>
    </recommendedName>
</protein>
<dbReference type="AlphaFoldDB" id="A0A2A2H9Y2"/>
<reference evidence="2 3" key="1">
    <citation type="journal article" date="2017" name="BMC Genomics">
        <title>Genomic analysis of methanogenic archaea reveals a shift towards energy conservation.</title>
        <authorList>
            <person name="Gilmore S.P."/>
            <person name="Henske J.K."/>
            <person name="Sexton J.A."/>
            <person name="Solomon K.V."/>
            <person name="Seppala S."/>
            <person name="Yoo J.I."/>
            <person name="Huyett L.M."/>
            <person name="Pressman A."/>
            <person name="Cogan J.Z."/>
            <person name="Kivenson V."/>
            <person name="Peng X."/>
            <person name="Tan Y."/>
            <person name="Valentine D.L."/>
            <person name="O'Malley M.A."/>
        </authorList>
    </citation>
    <scope>NUCLEOTIDE SEQUENCE [LARGE SCALE GENOMIC DNA]</scope>
    <source>
        <strain evidence="2 3">M.o.H.</strain>
    </source>
</reference>
<dbReference type="PANTHER" id="PTHR40707:SF1">
    <property type="entry name" value="DUF460 DOMAIN-CONTAINING PROTEIN"/>
    <property type="match status" value="1"/>
</dbReference>
<accession>A0A2A2H9Y2</accession>
<sequence>MGIAILDLSGNVVATKSCKEMARAEVIRYIIDHGKTVLIATDVYPVPKNVRKLASTLNSKIYSPSKTFTVSSKTELVDSYLNEISSDNYPANAHERDALAAAIKTYKHYQKKLQQIERRTEKLGLTPDEVDEVKSMVIRDRPITSAIGDVLKIPEGKDDLEVQIGEMENDLESIDEEKLRAIEEAAKKLKQKIKSQERQMAYLKKKNKLLKKDVRHYKKKTSRLEDKIEKLHYEYSKDILRKKEISSKVSIIKGLQEKYTQEKVLREKLEENLRSMKEIRVMELSEKAVPVKIIESFTREKIKEAMDYWTIKKGDVVLLSSSEGGGSQTASMLINMGIKAAIFVDKMSHPAEEEFEKNMVPVLDANKIDLEMIDEFAVIDKDVLDNEIENWKTRVENRRNKEEKRQLLKMIDEYRAQRRRPSSGD</sequence>
<organism evidence="2 3">
    <name type="scientific">Methanobacterium bryantii</name>
    <dbReference type="NCBI Taxonomy" id="2161"/>
    <lineage>
        <taxon>Archaea</taxon>
        <taxon>Methanobacteriati</taxon>
        <taxon>Methanobacteriota</taxon>
        <taxon>Methanomada group</taxon>
        <taxon>Methanobacteria</taxon>
        <taxon>Methanobacteriales</taxon>
        <taxon>Methanobacteriaceae</taxon>
        <taxon>Methanobacterium</taxon>
    </lineage>
</organism>
<evidence type="ECO:0008006" key="4">
    <source>
        <dbReference type="Google" id="ProtNLM"/>
    </source>
</evidence>
<gene>
    <name evidence="2" type="ORF">ASJ80_14740</name>
</gene>